<accession>A0A1I5XFI0</accession>
<reference evidence="2 3" key="1">
    <citation type="submission" date="2016-10" db="EMBL/GenBank/DDBJ databases">
        <authorList>
            <person name="de Groot N.N."/>
        </authorList>
    </citation>
    <scope>NUCLEOTIDE SEQUENCE [LARGE SCALE GENOMIC DNA]</scope>
    <source>
        <strain evidence="2 3">DSM 20678</strain>
    </source>
</reference>
<dbReference type="InterPro" id="IPR027417">
    <property type="entry name" value="P-loop_NTPase"/>
</dbReference>
<keyword evidence="3" id="KW-1185">Reference proteome</keyword>
<evidence type="ECO:0000313" key="2">
    <source>
        <dbReference type="EMBL" id="SFQ30725.1"/>
    </source>
</evidence>
<dbReference type="Pfam" id="PF13558">
    <property type="entry name" value="SbcC_Walker_B"/>
    <property type="match status" value="1"/>
</dbReference>
<dbReference type="GO" id="GO:0000731">
    <property type="term" value="P:DNA synthesis involved in DNA repair"/>
    <property type="evidence" value="ECO:0007669"/>
    <property type="project" value="TreeGrafter"/>
</dbReference>
<dbReference type="EMBL" id="FOXR01000025">
    <property type="protein sequence ID" value="SFQ30725.1"/>
    <property type="molecule type" value="Genomic_DNA"/>
</dbReference>
<dbReference type="RefSeq" id="WP_092282582.1">
    <property type="nucleotide sequence ID" value="NZ_FOXR01000025.1"/>
</dbReference>
<dbReference type="Pfam" id="PF13555">
    <property type="entry name" value="AAA_29"/>
    <property type="match status" value="1"/>
</dbReference>
<dbReference type="STRING" id="937334.SAMN05444406_12526"/>
<organism evidence="2 3">
    <name type="scientific">Caldicoprobacter faecalis</name>
    <dbReference type="NCBI Taxonomy" id="937334"/>
    <lineage>
        <taxon>Bacteria</taxon>
        <taxon>Bacillati</taxon>
        <taxon>Bacillota</taxon>
        <taxon>Clostridia</taxon>
        <taxon>Caldicoprobacterales</taxon>
        <taxon>Caldicoprobacteraceae</taxon>
        <taxon>Caldicoprobacter</taxon>
    </lineage>
</organism>
<proteinExistence type="predicted"/>
<dbReference type="SUPFAM" id="SSF52540">
    <property type="entry name" value="P-loop containing nucleoside triphosphate hydrolases"/>
    <property type="match status" value="1"/>
</dbReference>
<protein>
    <submittedName>
        <fullName evidence="2">Uncharacterized protein YPO0396</fullName>
    </submittedName>
</protein>
<evidence type="ECO:0000256" key="1">
    <source>
        <dbReference type="SAM" id="Coils"/>
    </source>
</evidence>
<evidence type="ECO:0000313" key="3">
    <source>
        <dbReference type="Proteomes" id="UP000198577"/>
    </source>
</evidence>
<dbReference type="PANTHER" id="PTHR32182">
    <property type="entry name" value="DNA REPLICATION AND REPAIR PROTEIN RECF"/>
    <property type="match status" value="1"/>
</dbReference>
<gene>
    <name evidence="2" type="ORF">SAMN05444406_12526</name>
</gene>
<dbReference type="AlphaFoldDB" id="A0A1I5XFI0"/>
<keyword evidence="1" id="KW-0175">Coiled coil</keyword>
<feature type="coiled-coil region" evidence="1">
    <location>
        <begin position="670"/>
        <end position="697"/>
    </location>
</feature>
<feature type="coiled-coil region" evidence="1">
    <location>
        <begin position="277"/>
        <end position="362"/>
    </location>
</feature>
<feature type="coiled-coil region" evidence="1">
    <location>
        <begin position="750"/>
        <end position="806"/>
    </location>
</feature>
<dbReference type="PANTHER" id="PTHR32182:SF0">
    <property type="entry name" value="DNA REPLICATION AND REPAIR PROTEIN RECF"/>
    <property type="match status" value="1"/>
</dbReference>
<sequence>MKKLTRLLLINWHYFWKELIEFDTINFLTGANAAGKSTIIDAIQLLLLGDTSGHFFNKAANDKSARTLKGYLWGEIGDDGDAGFRYLRSGRFTSYIACEFYDDFKDNWFTLGVVFDCYDDGTFEHRFFILDDSLPENHFIQNNTPMSFKELRSYFMKNYKRGKFQFPETNRGYQDILRGKLGGLKLKYFSLFKKAVPFSPIADIESFITNDVCDIKGPVDISLMQDNIRYYKRLEQDAEMMMKRIAALEDIQQKYNAYMEEKQRFAIHSYIIERAQLQMALDEVARLEKAYSDNQQKINEMEAKINSIRENIKALEKEHEQLIADKISSDIYRKMDALQSQKARLEEQLQQLKGDLTRTIKRMRHYGRVWRECIHALQSSQTPQCRDATRTAQLSKAEPTAVRQGTPWDEPRVLNWQDIEADWNKLMEFSEQALTYAEQLLKADSEILDAMAVQGFDDIITLINNLKQTAARIGNLIDSAIIKAKRLLSELADEVENLKRGIKPYARNLLELKNEISSALSAKYGREVQVHILADLLEIRDMRWRNAIEAYLHTQKFYLIVEPEYFVDALKVYDKLKFERGFYDLGLVDTGRLAELKPAAMENSLAQEVETSNPYARMFVDFVMGNVIKCDKVEDLRNYPRAITDSCMLYQNFVARQLHPDRWRNPYIGRRAIEEQIESKTAQIAQIEKEVTSLESMSQGLRSIYSMESMNLNEAENILEVLEKSKVIPSLEAKLKDIVDELGKLDLSWLAQLDKKIKAMEKEIENLKNEEQACLTELIGLKTKNNEIAENKLPAEKQKVEFYRNKINSEFPGNWIQEKGEPRFEKELSSRASAVEIYNNFYSQLARTQSQMTKKKEELVAARSEYNREYRMSYDINLPDNGPYEKELNELKAIKLPEYMEKIKDAKEKAYQQFRDDFLAKLKANIDMVKEQIEELNTALKESSFGNDRYRFVVSPRPEYRRFYDMITDELLMDGYNLASQVFLEKHRDAIEELFKQITNVDSQLDADARAELEKNIKRFTDYKTYLTFDLIVTDSQDRQQRLSKTLHKKSGGETQTPFYIAMLASFAQLYRTRYNNESGNTIRLIMFDEAFSKMDSDRIQESIKLLRKFGLQAILSAPSEKIGDIAPLVDRTLCVIRSGNRSFVKAFDAKRIREEMYELQEADTQPAAGQV</sequence>
<dbReference type="Gene3D" id="3.40.1140.10">
    <property type="match status" value="1"/>
</dbReference>
<dbReference type="Proteomes" id="UP000198577">
    <property type="component" value="Unassembled WGS sequence"/>
</dbReference>
<name>A0A1I5XFI0_9FIRM</name>
<dbReference type="Gene3D" id="3.40.50.300">
    <property type="entry name" value="P-loop containing nucleotide triphosphate hydrolases"/>
    <property type="match status" value="1"/>
</dbReference>
<dbReference type="GO" id="GO:0006302">
    <property type="term" value="P:double-strand break repair"/>
    <property type="evidence" value="ECO:0007669"/>
    <property type="project" value="TreeGrafter"/>
</dbReference>
<dbReference type="OrthoDB" id="174137at2"/>
<dbReference type="Gene3D" id="1.20.5.340">
    <property type="match status" value="1"/>
</dbReference>